<proteinExistence type="predicted"/>
<dbReference type="OrthoDB" id="2737584at2"/>
<evidence type="ECO:0000313" key="2">
    <source>
        <dbReference type="EMBL" id="SOB89927.1"/>
    </source>
</evidence>
<dbReference type="RefSeq" id="WP_097071661.1">
    <property type="nucleotide sequence ID" value="NZ_OBMQ01000001.1"/>
</dbReference>
<evidence type="ECO:0000313" key="3">
    <source>
        <dbReference type="Proteomes" id="UP000219636"/>
    </source>
</evidence>
<accession>A0A285RC24</accession>
<feature type="domain" description="DUF2529" evidence="1">
    <location>
        <begin position="1"/>
        <end position="171"/>
    </location>
</feature>
<dbReference type="Pfam" id="PF10740">
    <property type="entry name" value="DUF2529"/>
    <property type="match status" value="1"/>
</dbReference>
<dbReference type="AlphaFoldDB" id="A0A285RC24"/>
<gene>
    <name evidence="2" type="ORF">SAMN05880501_10170</name>
</gene>
<dbReference type="Proteomes" id="UP000219636">
    <property type="component" value="Unassembled WGS sequence"/>
</dbReference>
<evidence type="ECO:0000259" key="1">
    <source>
        <dbReference type="Pfam" id="PF10740"/>
    </source>
</evidence>
<organism evidence="2 3">
    <name type="scientific">Ureibacillus xyleni</name>
    <dbReference type="NCBI Taxonomy" id="614648"/>
    <lineage>
        <taxon>Bacteria</taxon>
        <taxon>Bacillati</taxon>
        <taxon>Bacillota</taxon>
        <taxon>Bacilli</taxon>
        <taxon>Bacillales</taxon>
        <taxon>Caryophanaceae</taxon>
        <taxon>Ureibacillus</taxon>
    </lineage>
</organism>
<dbReference type="InterPro" id="IPR019676">
    <property type="entry name" value="DUF2529"/>
</dbReference>
<sequence>MSKILSTQMSGLFQKIIQSEEEAIEETARLLAQASVGQGKVYFACFDELEAIETNALQGIEKFANLEKWSETTVVTDVDRVCIFTPSIENPKVLNLAQTLYEKFIPFAVVSSESQDEQNILSNLAYTYVSMKIRGGLLPHPTNLGERVIFPYLMAGLFIYEAIKLNYDEMLSDDEIE</sequence>
<reference evidence="3" key="1">
    <citation type="submission" date="2017-08" db="EMBL/GenBank/DDBJ databases">
        <authorList>
            <person name="Varghese N."/>
            <person name="Submissions S."/>
        </authorList>
    </citation>
    <scope>NUCLEOTIDE SEQUENCE [LARGE SCALE GENOMIC DNA]</scope>
    <source>
        <strain evidence="3">JC22</strain>
    </source>
</reference>
<name>A0A285RC24_9BACL</name>
<protein>
    <submittedName>
        <fullName evidence="2">Uncharacterized protein DUF2529</fullName>
    </submittedName>
</protein>
<keyword evidence="3" id="KW-1185">Reference proteome</keyword>
<dbReference type="Gene3D" id="3.40.50.10490">
    <property type="entry name" value="Glucose-6-phosphate isomerase like protein, domain 1"/>
    <property type="match status" value="1"/>
</dbReference>
<dbReference type="EMBL" id="OBMQ01000001">
    <property type="protein sequence ID" value="SOB89927.1"/>
    <property type="molecule type" value="Genomic_DNA"/>
</dbReference>